<dbReference type="Gene3D" id="1.10.150.130">
    <property type="match status" value="1"/>
</dbReference>
<evidence type="ECO:0000313" key="4">
    <source>
        <dbReference type="EMBL" id="ATO43294.1"/>
    </source>
</evidence>
<organism evidence="4 5">
    <name type="scientific">Loigolactobacillus coryniformis subsp. torquens DSM 20004 = KCTC 3535</name>
    <dbReference type="NCBI Taxonomy" id="1423822"/>
    <lineage>
        <taxon>Bacteria</taxon>
        <taxon>Bacillati</taxon>
        <taxon>Bacillota</taxon>
        <taxon>Bacilli</taxon>
        <taxon>Lactobacillales</taxon>
        <taxon>Lactobacillaceae</taxon>
        <taxon>Loigolactobacillus</taxon>
    </lineage>
</organism>
<dbReference type="SUPFAM" id="SSF56349">
    <property type="entry name" value="DNA breaking-rejoining enzymes"/>
    <property type="match status" value="1"/>
</dbReference>
<keyword evidence="5" id="KW-1185">Reference proteome</keyword>
<dbReference type="Proteomes" id="UP000223559">
    <property type="component" value="Chromosome"/>
</dbReference>
<dbReference type="GO" id="GO:0003677">
    <property type="term" value="F:DNA binding"/>
    <property type="evidence" value="ECO:0007669"/>
    <property type="project" value="UniProtKB-KW"/>
</dbReference>
<accession>A0A2D1KMD1</accession>
<dbReference type="InterPro" id="IPR050090">
    <property type="entry name" value="Tyrosine_recombinase_XerCD"/>
</dbReference>
<dbReference type="CDD" id="cd01189">
    <property type="entry name" value="INT_ICEBs1_C_like"/>
    <property type="match status" value="1"/>
</dbReference>
<dbReference type="InterPro" id="IPR002104">
    <property type="entry name" value="Integrase_catalytic"/>
</dbReference>
<dbReference type="PANTHER" id="PTHR30349:SF64">
    <property type="entry name" value="PROPHAGE INTEGRASE INTD-RELATED"/>
    <property type="match status" value="1"/>
</dbReference>
<dbReference type="EMBL" id="CP017697">
    <property type="protein sequence ID" value="ATO43294.1"/>
    <property type="molecule type" value="Genomic_DNA"/>
</dbReference>
<evidence type="ECO:0000256" key="3">
    <source>
        <dbReference type="ARBA" id="ARBA00023172"/>
    </source>
</evidence>
<keyword evidence="2" id="KW-0238">DNA-binding</keyword>
<name>A0A2D1KMD1_9LACO</name>
<proteinExistence type="inferred from homology"/>
<dbReference type="GO" id="GO:0015074">
    <property type="term" value="P:DNA integration"/>
    <property type="evidence" value="ECO:0007669"/>
    <property type="project" value="InterPro"/>
</dbReference>
<dbReference type="AlphaFoldDB" id="A0A2D1KMD1"/>
<reference evidence="4 5" key="1">
    <citation type="submission" date="2016-10" db="EMBL/GenBank/DDBJ databases">
        <title>The whole genome sequencing and assembly of L. cotyniformis subsp. torquens DSM 20004 strain.</title>
        <authorList>
            <person name="Park M.-K."/>
            <person name="Lee Y.-J."/>
            <person name="Yi H."/>
            <person name="Bahn Y.-S."/>
            <person name="Kim J.F."/>
            <person name="Lee D.-W."/>
        </authorList>
    </citation>
    <scope>NUCLEOTIDE SEQUENCE [LARGE SCALE GENOMIC DNA]</scope>
    <source>
        <strain evidence="4 5">DSM 20004</strain>
    </source>
</reference>
<sequence>MASIKKRGNNWQVRVSYKDETGKFRTKSQAGFKTKREAQLFANEYEIKADNGELKSKRPPLFADYFWEWYETYKESSIRNRTVGTYVYAHKVLKQFLPNARIDEMDRRAYQKFIKDFGKHRAKSTVAKLNSLYHASVKDAVYDGVIQKDFIEKSVLVYDKDKTWDIEYLSEKETKQLVDYLMKTRNPHYTSKYMIITALFTGMRPGEIGGLTWENINKNFNTISVNQSWSESAKDFEDLKNDASQRTIRTDKWLLDLISELPHEDKQYRVFANQFKTIPTSNAVNKVLRAAMKELGINRKGFHFHSCRHTHVAYLLSHGVDLYAISKRLGHSDITVTSRVYSYLIDEYKQKTDDKIITALSDLKPENFSNDFAQTLHKAR</sequence>
<dbReference type="PANTHER" id="PTHR30349">
    <property type="entry name" value="PHAGE INTEGRASE-RELATED"/>
    <property type="match status" value="1"/>
</dbReference>
<dbReference type="KEGG" id="lcy:LC20004_04975"/>
<comment type="similarity">
    <text evidence="1">Belongs to the 'phage' integrase family.</text>
</comment>
<evidence type="ECO:0000256" key="1">
    <source>
        <dbReference type="ARBA" id="ARBA00008857"/>
    </source>
</evidence>
<dbReference type="RefSeq" id="WP_010013105.1">
    <property type="nucleotide sequence ID" value="NZ_AEOS01000104.1"/>
</dbReference>
<dbReference type="InterPro" id="IPR010998">
    <property type="entry name" value="Integrase_recombinase_N"/>
</dbReference>
<dbReference type="Gene3D" id="1.10.443.10">
    <property type="entry name" value="Intergrase catalytic core"/>
    <property type="match status" value="1"/>
</dbReference>
<dbReference type="PROSITE" id="PS51898">
    <property type="entry name" value="TYR_RECOMBINASE"/>
    <property type="match status" value="1"/>
</dbReference>
<dbReference type="GO" id="GO:0006310">
    <property type="term" value="P:DNA recombination"/>
    <property type="evidence" value="ECO:0007669"/>
    <property type="project" value="UniProtKB-KW"/>
</dbReference>
<evidence type="ECO:0000256" key="2">
    <source>
        <dbReference type="ARBA" id="ARBA00023125"/>
    </source>
</evidence>
<gene>
    <name evidence="4" type="ORF">LC20004_04975</name>
</gene>
<evidence type="ECO:0000313" key="5">
    <source>
        <dbReference type="Proteomes" id="UP000223559"/>
    </source>
</evidence>
<dbReference type="InterPro" id="IPR013762">
    <property type="entry name" value="Integrase-like_cat_sf"/>
</dbReference>
<keyword evidence="3" id="KW-0233">DNA recombination</keyword>
<dbReference type="InterPro" id="IPR011010">
    <property type="entry name" value="DNA_brk_join_enz"/>
</dbReference>
<dbReference type="Pfam" id="PF14657">
    <property type="entry name" value="Arm-DNA-bind_4"/>
    <property type="match status" value="1"/>
</dbReference>
<dbReference type="InterPro" id="IPR028259">
    <property type="entry name" value="AP2-like_int_N"/>
</dbReference>
<dbReference type="OrthoDB" id="9803188at2"/>
<dbReference type="Pfam" id="PF00589">
    <property type="entry name" value="Phage_integrase"/>
    <property type="match status" value="1"/>
</dbReference>
<protein>
    <submittedName>
        <fullName evidence="4">Site-specific integrase</fullName>
    </submittedName>
</protein>